<keyword evidence="5" id="KW-0679">Respiratory chain</keyword>
<gene>
    <name evidence="13" type="ORF">HKI87_01g04270</name>
</gene>
<keyword evidence="14" id="KW-1185">Reference proteome</keyword>
<dbReference type="PANTHER" id="PTHR12868">
    <property type="entry name" value="NADH-UBIQUINONE OXIDOREDUCTASE B22 SUBUNIT"/>
    <property type="match status" value="1"/>
</dbReference>
<keyword evidence="9" id="KW-0496">Mitochondrion</keyword>
<evidence type="ECO:0000256" key="9">
    <source>
        <dbReference type="ARBA" id="ARBA00023128"/>
    </source>
</evidence>
<proteinExistence type="inferred from homology"/>
<dbReference type="AlphaFoldDB" id="A0AAX4NZ02"/>
<accession>A0AAX4NZ02</accession>
<keyword evidence="6" id="KW-0999">Mitochondrion inner membrane</keyword>
<evidence type="ECO:0000256" key="1">
    <source>
        <dbReference type="ARBA" id="ARBA00004443"/>
    </source>
</evidence>
<reference evidence="13 14" key="1">
    <citation type="submission" date="2024-03" db="EMBL/GenBank/DDBJ databases">
        <title>Complete genome sequence of the green alga Chloropicon roscoffensis RCC1871.</title>
        <authorList>
            <person name="Lemieux C."/>
            <person name="Pombert J.-F."/>
            <person name="Otis C."/>
            <person name="Turmel M."/>
        </authorList>
    </citation>
    <scope>NUCLEOTIDE SEQUENCE [LARGE SCALE GENOMIC DNA]</scope>
    <source>
        <strain evidence="13 14">RCC1871</strain>
    </source>
</reference>
<keyword evidence="7" id="KW-0249">Electron transport</keyword>
<evidence type="ECO:0000256" key="11">
    <source>
        <dbReference type="ARBA" id="ARBA00030192"/>
    </source>
</evidence>
<dbReference type="CDD" id="cd20263">
    <property type="entry name" value="Complex1_LYR_NDUFB9_LYRM3"/>
    <property type="match status" value="1"/>
</dbReference>
<keyword evidence="10" id="KW-0472">Membrane</keyword>
<evidence type="ECO:0000256" key="8">
    <source>
        <dbReference type="ARBA" id="ARBA00022990"/>
    </source>
</evidence>
<dbReference type="EMBL" id="CP151501">
    <property type="protein sequence ID" value="WZN58903.1"/>
    <property type="molecule type" value="Genomic_DNA"/>
</dbReference>
<evidence type="ECO:0000256" key="12">
    <source>
        <dbReference type="ARBA" id="ARBA00032528"/>
    </source>
</evidence>
<dbReference type="InterPro" id="IPR045292">
    <property type="entry name" value="Complex1_LYR_NDUFB9_LYRM3"/>
</dbReference>
<organism evidence="13 14">
    <name type="scientific">Chloropicon roscoffensis</name>
    <dbReference type="NCBI Taxonomy" id="1461544"/>
    <lineage>
        <taxon>Eukaryota</taxon>
        <taxon>Viridiplantae</taxon>
        <taxon>Chlorophyta</taxon>
        <taxon>Chloropicophyceae</taxon>
        <taxon>Chloropicales</taxon>
        <taxon>Chloropicaceae</taxon>
        <taxon>Chloropicon</taxon>
    </lineage>
</organism>
<evidence type="ECO:0000256" key="4">
    <source>
        <dbReference type="ARBA" id="ARBA00022448"/>
    </source>
</evidence>
<dbReference type="PANTHER" id="PTHR12868:SF0">
    <property type="entry name" value="NADH DEHYDROGENASE [UBIQUINONE] 1 BETA SUBCOMPLEX SUBUNIT 9"/>
    <property type="match status" value="1"/>
</dbReference>
<evidence type="ECO:0000256" key="6">
    <source>
        <dbReference type="ARBA" id="ARBA00022792"/>
    </source>
</evidence>
<dbReference type="GO" id="GO:0005743">
    <property type="term" value="C:mitochondrial inner membrane"/>
    <property type="evidence" value="ECO:0007669"/>
    <property type="project" value="UniProtKB-SubCell"/>
</dbReference>
<dbReference type="GO" id="GO:0006120">
    <property type="term" value="P:mitochondrial electron transport, NADH to ubiquinone"/>
    <property type="evidence" value="ECO:0007669"/>
    <property type="project" value="InterPro"/>
</dbReference>
<evidence type="ECO:0000313" key="14">
    <source>
        <dbReference type="Proteomes" id="UP001472866"/>
    </source>
</evidence>
<name>A0AAX4NZ02_9CHLO</name>
<evidence type="ECO:0000256" key="10">
    <source>
        <dbReference type="ARBA" id="ARBA00023136"/>
    </source>
</evidence>
<comment type="similarity">
    <text evidence="2">Belongs to the complex I LYR family.</text>
</comment>
<evidence type="ECO:0000256" key="2">
    <source>
        <dbReference type="ARBA" id="ARBA00009508"/>
    </source>
</evidence>
<comment type="subcellular location">
    <subcellularLocation>
        <location evidence="1">Mitochondrion inner membrane</location>
        <topology evidence="1">Peripheral membrane protein</topology>
        <orientation evidence="1">Matrix side</orientation>
    </subcellularLocation>
</comment>
<sequence>MAGSEALLAHRTRVMRLYRNSLKQMMSWAIQRSLIYEEFKNIRSQFEANMNVPTLGEATRLVEAGEKYLAEKAHPDPYIVPYYYGGSAYHRNPPFPKQISIHRDFGREGY</sequence>
<protein>
    <recommendedName>
        <fullName evidence="3">NADH dehydrogenase [ubiquinone] 1 beta subcomplex subunit 9</fullName>
    </recommendedName>
    <alternativeName>
        <fullName evidence="11">Complex I-B22</fullName>
    </alternativeName>
    <alternativeName>
        <fullName evidence="12">NADH-ubiquinone oxidoreductase B22 subunit</fullName>
    </alternativeName>
</protein>
<evidence type="ECO:0000256" key="3">
    <source>
        <dbReference type="ARBA" id="ARBA00018684"/>
    </source>
</evidence>
<evidence type="ECO:0000256" key="5">
    <source>
        <dbReference type="ARBA" id="ARBA00022660"/>
    </source>
</evidence>
<dbReference type="InterPro" id="IPR033034">
    <property type="entry name" value="NDUFB9"/>
</dbReference>
<keyword evidence="8" id="KW-0007">Acetylation</keyword>
<keyword evidence="4" id="KW-0813">Transport</keyword>
<dbReference type="Proteomes" id="UP001472866">
    <property type="component" value="Chromosome 01"/>
</dbReference>
<evidence type="ECO:0000313" key="13">
    <source>
        <dbReference type="EMBL" id="WZN58903.1"/>
    </source>
</evidence>
<evidence type="ECO:0000256" key="7">
    <source>
        <dbReference type="ARBA" id="ARBA00022982"/>
    </source>
</evidence>